<feature type="transmembrane region" description="Helical" evidence="6">
    <location>
        <begin position="62"/>
        <end position="80"/>
    </location>
</feature>
<evidence type="ECO:0008006" key="10">
    <source>
        <dbReference type="Google" id="ProtNLM"/>
    </source>
</evidence>
<keyword evidence="7" id="KW-0732">Signal</keyword>
<evidence type="ECO:0000256" key="1">
    <source>
        <dbReference type="ARBA" id="ARBA00004236"/>
    </source>
</evidence>
<gene>
    <name evidence="8" type="ORF">GS18_0204865</name>
</gene>
<evidence type="ECO:0000256" key="4">
    <source>
        <dbReference type="ARBA" id="ARBA00022989"/>
    </source>
</evidence>
<proteinExistence type="predicted"/>
<keyword evidence="9" id="KW-1185">Reference proteome</keyword>
<keyword evidence="2" id="KW-1003">Cell membrane</keyword>
<dbReference type="EMBL" id="JNVC02000001">
    <property type="protein sequence ID" value="KEZ54261.1"/>
    <property type="molecule type" value="Genomic_DNA"/>
</dbReference>
<dbReference type="GO" id="GO:0016020">
    <property type="term" value="C:membrane"/>
    <property type="evidence" value="ECO:0007669"/>
    <property type="project" value="InterPro"/>
</dbReference>
<feature type="signal peptide" evidence="7">
    <location>
        <begin position="1"/>
        <end position="26"/>
    </location>
</feature>
<dbReference type="OrthoDB" id="2376965at2"/>
<evidence type="ECO:0000313" key="8">
    <source>
        <dbReference type="EMBL" id="KEZ54261.1"/>
    </source>
</evidence>
<feature type="chain" id="PRO_5001776226" description="Flagellar protein" evidence="7">
    <location>
        <begin position="27"/>
        <end position="206"/>
    </location>
</feature>
<dbReference type="InterPro" id="IPR022781">
    <property type="entry name" value="Flagellar_biosynth_FliO"/>
</dbReference>
<accession>A0A084H3U9</accession>
<dbReference type="Pfam" id="PF04347">
    <property type="entry name" value="FliO"/>
    <property type="match status" value="1"/>
</dbReference>
<evidence type="ECO:0000256" key="5">
    <source>
        <dbReference type="ARBA" id="ARBA00023136"/>
    </source>
</evidence>
<dbReference type="STRING" id="246786.GS18_0204865"/>
<name>A0A084H3U9_METID</name>
<evidence type="ECO:0000256" key="7">
    <source>
        <dbReference type="SAM" id="SignalP"/>
    </source>
</evidence>
<evidence type="ECO:0000313" key="9">
    <source>
        <dbReference type="Proteomes" id="UP000028549"/>
    </source>
</evidence>
<keyword evidence="5 6" id="KW-0472">Membrane</keyword>
<evidence type="ECO:0000256" key="2">
    <source>
        <dbReference type="ARBA" id="ARBA00022475"/>
    </source>
</evidence>
<organism evidence="8 9">
    <name type="scientific">Metabacillus indicus</name>
    <name type="common">Bacillus indicus</name>
    <dbReference type="NCBI Taxonomy" id="246786"/>
    <lineage>
        <taxon>Bacteria</taxon>
        <taxon>Bacillati</taxon>
        <taxon>Bacillota</taxon>
        <taxon>Bacilli</taxon>
        <taxon>Bacillales</taxon>
        <taxon>Bacillaceae</taxon>
        <taxon>Metabacillus</taxon>
    </lineage>
</organism>
<dbReference type="Proteomes" id="UP000028549">
    <property type="component" value="Unassembled WGS sequence"/>
</dbReference>
<evidence type="ECO:0000256" key="3">
    <source>
        <dbReference type="ARBA" id="ARBA00022692"/>
    </source>
</evidence>
<comment type="subcellular location">
    <subcellularLocation>
        <location evidence="1">Cell membrane</location>
    </subcellularLocation>
</comment>
<sequence>MNTKWLWFLLSFCFCLLVNEPVQVFAGQESGTVSDWVKNDRPSSPEDQKEVAAAPGVSAWDFIKMILATGFVLFLIYMLIKVTAGRNRLNASSKYIENLGGTNVGQNRSVQLVKVGGSILVVGVSESVQLLKEIDDEEECKEIVRLHEEFMQHKVQPDWVKNLSGLTGASGSREEKPLASFKDQLLRLRNDRHSAFEEIKRKDSKE</sequence>
<protein>
    <recommendedName>
        <fullName evidence="10">Flagellar protein</fullName>
    </recommendedName>
</protein>
<dbReference type="AlphaFoldDB" id="A0A084H3U9"/>
<reference evidence="8 9" key="1">
    <citation type="journal article" date="2005" name="Int. J. Syst. Evol. Microbiol.">
        <title>Bacillus cibi sp. nov., isolated from jeotgal, a traditional Korean fermented seafood.</title>
        <authorList>
            <person name="Yoon J.H."/>
            <person name="Lee C.H."/>
            <person name="Oh T.K."/>
        </authorList>
    </citation>
    <scope>NUCLEOTIDE SEQUENCE [LARGE SCALE GENOMIC DNA]</scope>
    <source>
        <strain evidence="8 9">DSM 16189</strain>
    </source>
</reference>
<dbReference type="RefSeq" id="WP_029565608.1">
    <property type="nucleotide sequence ID" value="NZ_JNVC02000001.1"/>
</dbReference>
<keyword evidence="4 6" id="KW-1133">Transmembrane helix</keyword>
<evidence type="ECO:0000256" key="6">
    <source>
        <dbReference type="SAM" id="Phobius"/>
    </source>
</evidence>
<comment type="caution">
    <text evidence="8">The sequence shown here is derived from an EMBL/GenBank/DDBJ whole genome shotgun (WGS) entry which is preliminary data.</text>
</comment>
<keyword evidence="3 6" id="KW-0812">Transmembrane</keyword>
<dbReference type="GO" id="GO:0044781">
    <property type="term" value="P:bacterial-type flagellum organization"/>
    <property type="evidence" value="ECO:0007669"/>
    <property type="project" value="InterPro"/>
</dbReference>